<gene>
    <name evidence="1" type="ORF">E7V67_000940</name>
</gene>
<dbReference type="Proteomes" id="UP000321323">
    <property type="component" value="Chromosome"/>
</dbReference>
<name>A0ABZ1ULW8_9BURK</name>
<proteinExistence type="predicted"/>
<evidence type="ECO:0000313" key="1">
    <source>
        <dbReference type="EMBL" id="WUR13701.1"/>
    </source>
</evidence>
<evidence type="ECO:0000313" key="2">
    <source>
        <dbReference type="Proteomes" id="UP000321323"/>
    </source>
</evidence>
<dbReference type="EMBL" id="CP136508">
    <property type="protein sequence ID" value="WUR13701.1"/>
    <property type="molecule type" value="Genomic_DNA"/>
</dbReference>
<protein>
    <recommendedName>
        <fullName evidence="3">DUF115 domain-containing protein</fullName>
    </recommendedName>
</protein>
<reference evidence="1 2" key="1">
    <citation type="journal article" date="2019" name="Int. J. Syst. Evol. Microbiol.">
        <title>The Draft Whole-Genome Sequence of the Antibiotic Producer Empedobacter haloabium ATCC 31962 Provides Indications for Its Taxonomic Reclassification.</title>
        <authorList>
            <person name="Miess H."/>
            <person name="Arlt P."/>
            <person name="Apel A.K."/>
            <person name="Weber T."/>
            <person name="Nieselt K."/>
            <person name="Hanssen F."/>
            <person name="Czemmel S."/>
            <person name="Nahnsen S."/>
            <person name="Gross H."/>
        </authorList>
    </citation>
    <scope>NUCLEOTIDE SEQUENCE [LARGE SCALE GENOMIC DNA]</scope>
    <source>
        <strain evidence="1 2">ATCC 31962</strain>
    </source>
</reference>
<accession>A0ABZ1ULW8</accession>
<sequence length="455" mass="47860">MEQIPAAHRGYILKFLEFLLAKSVAFRSAAPAADADLQPVRESLLYLRAFVDDSAGAFRRFAAERILLAAGGYALHSALKTLACLGARRVGVLQTGEMWQPHELRTAFAELARWPDAGLDIVAAPDSTYTYVVQVADDAAAPFETLLAALPAARHLVAFAADGQLCALSGGDLGALPLRHGVAPLAPPDGLCAGATAAMICFDDLCGVRPLQQRRYLHFGLDGDVPMNSAGLYPLLPFDTGRAGAAGAIAVAARVEELASTPLSPLRAPVECTVEGSYLKLYTLDAYLPGQPGPVALVGAGMTRAQCLSGALLQLVAGQRHWFDHASADERAAVGAYLARLDAARRAVAPLRAVAPAFGFDQALSAREQYMVFCINATHGVPVQWADAALDAAAWPRCTVLRAGTAVLYLPHTGTLDAAQREAGLLALYGALWQGHHGGRDIVLADEPLHPGAPA</sequence>
<keyword evidence="2" id="KW-1185">Reference proteome</keyword>
<evidence type="ECO:0008006" key="3">
    <source>
        <dbReference type="Google" id="ProtNLM"/>
    </source>
</evidence>
<organism evidence="1 2">
    <name type="scientific">[Empedobacter] haloabium</name>
    <dbReference type="NCBI Taxonomy" id="592317"/>
    <lineage>
        <taxon>Bacteria</taxon>
        <taxon>Pseudomonadati</taxon>
        <taxon>Pseudomonadota</taxon>
        <taxon>Betaproteobacteria</taxon>
        <taxon>Burkholderiales</taxon>
        <taxon>Oxalobacteraceae</taxon>
        <taxon>Telluria group</taxon>
        <taxon>Telluria group incertae sedis</taxon>
    </lineage>
</organism>